<organism evidence="2 3">
    <name type="scientific">Pristionchus fissidentatus</name>
    <dbReference type="NCBI Taxonomy" id="1538716"/>
    <lineage>
        <taxon>Eukaryota</taxon>
        <taxon>Metazoa</taxon>
        <taxon>Ecdysozoa</taxon>
        <taxon>Nematoda</taxon>
        <taxon>Chromadorea</taxon>
        <taxon>Rhabditida</taxon>
        <taxon>Rhabditina</taxon>
        <taxon>Diplogasteromorpha</taxon>
        <taxon>Diplogasteroidea</taxon>
        <taxon>Neodiplogasteridae</taxon>
        <taxon>Pristionchus</taxon>
    </lineage>
</organism>
<evidence type="ECO:0000256" key="1">
    <source>
        <dbReference type="SAM" id="MobiDB-lite"/>
    </source>
</evidence>
<sequence length="216" mass="24247">QISEGEEEEEEELIEGTSTLQESITVTKDSWTTDDNLNKMQERDRSEFMNDLISALKYDSNNSLNSDDDIENPPCLASSFPSTSFRRVSLLKPSMSLDFPKGINGKFLRMSNTMQVISKAPRNDPSSLFDSICSIDRDESELKLNGRCDSSTSKESRYRPSKPIPSSSSHSSSSTPISSLSDHSWKRLTATHTDSVSLLRHEFIDSSDNEEEISYL</sequence>
<gene>
    <name evidence="2" type="ORF">PFISCL1PPCAC_26869</name>
</gene>
<dbReference type="AlphaFoldDB" id="A0AAV5WU85"/>
<feature type="compositionally biased region" description="Acidic residues" evidence="1">
    <location>
        <begin position="1"/>
        <end position="14"/>
    </location>
</feature>
<accession>A0AAV5WU85</accession>
<evidence type="ECO:0000313" key="3">
    <source>
        <dbReference type="Proteomes" id="UP001432322"/>
    </source>
</evidence>
<proteinExistence type="predicted"/>
<comment type="caution">
    <text evidence="2">The sequence shown here is derived from an EMBL/GenBank/DDBJ whole genome shotgun (WGS) entry which is preliminary data.</text>
</comment>
<dbReference type="EMBL" id="BTSY01000007">
    <property type="protein sequence ID" value="GMT35572.1"/>
    <property type="molecule type" value="Genomic_DNA"/>
</dbReference>
<name>A0AAV5WU85_9BILA</name>
<evidence type="ECO:0000313" key="2">
    <source>
        <dbReference type="EMBL" id="GMT35572.1"/>
    </source>
</evidence>
<feature type="region of interest" description="Disordered" evidence="1">
    <location>
        <begin position="145"/>
        <end position="182"/>
    </location>
</feature>
<reference evidence="2" key="1">
    <citation type="submission" date="2023-10" db="EMBL/GenBank/DDBJ databases">
        <title>Genome assembly of Pristionchus species.</title>
        <authorList>
            <person name="Yoshida K."/>
            <person name="Sommer R.J."/>
        </authorList>
    </citation>
    <scope>NUCLEOTIDE SEQUENCE</scope>
    <source>
        <strain evidence="2">RS5133</strain>
    </source>
</reference>
<keyword evidence="3" id="KW-1185">Reference proteome</keyword>
<feature type="compositionally biased region" description="Low complexity" evidence="1">
    <location>
        <begin position="164"/>
        <end position="182"/>
    </location>
</feature>
<protein>
    <submittedName>
        <fullName evidence="2">Uncharacterized protein</fullName>
    </submittedName>
</protein>
<feature type="compositionally biased region" description="Basic and acidic residues" evidence="1">
    <location>
        <begin position="145"/>
        <end position="158"/>
    </location>
</feature>
<feature type="non-terminal residue" evidence="2">
    <location>
        <position position="1"/>
    </location>
</feature>
<feature type="region of interest" description="Disordered" evidence="1">
    <location>
        <begin position="1"/>
        <end position="27"/>
    </location>
</feature>
<dbReference type="Proteomes" id="UP001432322">
    <property type="component" value="Unassembled WGS sequence"/>
</dbReference>